<evidence type="ECO:0000256" key="1">
    <source>
        <dbReference type="ARBA" id="ARBA00001946"/>
    </source>
</evidence>
<keyword evidence="4" id="KW-0460">Magnesium</keyword>
<evidence type="ECO:0008006" key="7">
    <source>
        <dbReference type="Google" id="ProtNLM"/>
    </source>
</evidence>
<evidence type="ECO:0000256" key="3">
    <source>
        <dbReference type="ARBA" id="ARBA00022801"/>
    </source>
</evidence>
<name>A0A2T3J3J2_9GAMM</name>
<dbReference type="RefSeq" id="WP_107347168.1">
    <property type="nucleotide sequence ID" value="NZ_PYMH01000001.1"/>
</dbReference>
<reference evidence="5 6" key="1">
    <citation type="submission" date="2018-03" db="EMBL/GenBank/DDBJ databases">
        <title>Whole genome sequencing of Histamine producing bacteria.</title>
        <authorList>
            <person name="Butler K."/>
        </authorList>
    </citation>
    <scope>NUCLEOTIDE SEQUENCE [LARGE SCALE GENOMIC DNA]</scope>
    <source>
        <strain evidence="5 6">JCM 13586</strain>
    </source>
</reference>
<evidence type="ECO:0000313" key="5">
    <source>
        <dbReference type="EMBL" id="PSU35813.1"/>
    </source>
</evidence>
<dbReference type="AlphaFoldDB" id="A0A2T3J3J2"/>
<dbReference type="InterPro" id="IPR036412">
    <property type="entry name" value="HAD-like_sf"/>
</dbReference>
<evidence type="ECO:0000256" key="2">
    <source>
        <dbReference type="ARBA" id="ARBA00022723"/>
    </source>
</evidence>
<protein>
    <recommendedName>
        <fullName evidence="7">HAD family hydrolase</fullName>
    </recommendedName>
</protein>
<dbReference type="GO" id="GO:0044281">
    <property type="term" value="P:small molecule metabolic process"/>
    <property type="evidence" value="ECO:0007669"/>
    <property type="project" value="UniProtKB-ARBA"/>
</dbReference>
<dbReference type="EMBL" id="PYMH01000001">
    <property type="protein sequence ID" value="PSU35813.1"/>
    <property type="molecule type" value="Genomic_DNA"/>
</dbReference>
<dbReference type="SUPFAM" id="SSF56784">
    <property type="entry name" value="HAD-like"/>
    <property type="match status" value="1"/>
</dbReference>
<organism evidence="5 6">
    <name type="scientific">Photobacterium lutimaris</name>
    <dbReference type="NCBI Taxonomy" id="388278"/>
    <lineage>
        <taxon>Bacteria</taxon>
        <taxon>Pseudomonadati</taxon>
        <taxon>Pseudomonadota</taxon>
        <taxon>Gammaproteobacteria</taxon>
        <taxon>Vibrionales</taxon>
        <taxon>Vibrionaceae</taxon>
        <taxon>Photobacterium</taxon>
    </lineage>
</organism>
<dbReference type="OrthoDB" id="6196267at2"/>
<dbReference type="GO" id="GO:0016791">
    <property type="term" value="F:phosphatase activity"/>
    <property type="evidence" value="ECO:0007669"/>
    <property type="project" value="TreeGrafter"/>
</dbReference>
<keyword evidence="3" id="KW-0378">Hydrolase</keyword>
<accession>A0A2T3J3J2</accession>
<sequence>MSHNERNLNAKGSPEYFQRIVLELDVEPYDITMVGDSFENDIQPAIAAGLNTIWYCSEKELRDDSQHKQIITLKELN</sequence>
<dbReference type="InterPro" id="IPR006439">
    <property type="entry name" value="HAD-SF_hydro_IA"/>
</dbReference>
<keyword evidence="2" id="KW-0479">Metal-binding</keyword>
<proteinExistence type="predicted"/>
<dbReference type="InterPro" id="IPR051400">
    <property type="entry name" value="HAD-like_hydrolase"/>
</dbReference>
<comment type="cofactor">
    <cofactor evidence="1">
        <name>Mg(2+)</name>
        <dbReference type="ChEBI" id="CHEBI:18420"/>
    </cofactor>
</comment>
<dbReference type="Proteomes" id="UP000241222">
    <property type="component" value="Unassembled WGS sequence"/>
</dbReference>
<dbReference type="NCBIfam" id="TIGR01549">
    <property type="entry name" value="HAD-SF-IA-v1"/>
    <property type="match status" value="1"/>
</dbReference>
<dbReference type="Pfam" id="PF13242">
    <property type="entry name" value="Hydrolase_like"/>
    <property type="match status" value="1"/>
</dbReference>
<dbReference type="GO" id="GO:0046872">
    <property type="term" value="F:metal ion binding"/>
    <property type="evidence" value="ECO:0007669"/>
    <property type="project" value="UniProtKB-KW"/>
</dbReference>
<evidence type="ECO:0000256" key="4">
    <source>
        <dbReference type="ARBA" id="ARBA00022842"/>
    </source>
</evidence>
<dbReference type="InterPro" id="IPR023214">
    <property type="entry name" value="HAD_sf"/>
</dbReference>
<dbReference type="Gene3D" id="3.40.50.1000">
    <property type="entry name" value="HAD superfamily/HAD-like"/>
    <property type="match status" value="1"/>
</dbReference>
<evidence type="ECO:0000313" key="6">
    <source>
        <dbReference type="Proteomes" id="UP000241222"/>
    </source>
</evidence>
<dbReference type="PANTHER" id="PTHR46470">
    <property type="entry name" value="N-ACYLNEURAMINATE-9-PHOSPHATASE"/>
    <property type="match status" value="1"/>
</dbReference>
<dbReference type="PANTHER" id="PTHR46470:SF2">
    <property type="entry name" value="GLYCERALDEHYDE 3-PHOSPHATE PHOSPHATASE"/>
    <property type="match status" value="1"/>
</dbReference>
<keyword evidence="6" id="KW-1185">Reference proteome</keyword>
<gene>
    <name evidence="5" type="ORF">C9I99_01995</name>
</gene>
<comment type="caution">
    <text evidence="5">The sequence shown here is derived from an EMBL/GenBank/DDBJ whole genome shotgun (WGS) entry which is preliminary data.</text>
</comment>